<evidence type="ECO:0000313" key="1">
    <source>
        <dbReference type="EMBL" id="KAG0423305.1"/>
    </source>
</evidence>
<dbReference type="EMBL" id="JABSTQ010010116">
    <property type="protein sequence ID" value="KAG0423305.1"/>
    <property type="molecule type" value="Genomic_DNA"/>
</dbReference>
<organism evidence="1 2">
    <name type="scientific">Ixodes persulcatus</name>
    <name type="common">Taiga tick</name>
    <dbReference type="NCBI Taxonomy" id="34615"/>
    <lineage>
        <taxon>Eukaryota</taxon>
        <taxon>Metazoa</taxon>
        <taxon>Ecdysozoa</taxon>
        <taxon>Arthropoda</taxon>
        <taxon>Chelicerata</taxon>
        <taxon>Arachnida</taxon>
        <taxon>Acari</taxon>
        <taxon>Parasitiformes</taxon>
        <taxon>Ixodida</taxon>
        <taxon>Ixodoidea</taxon>
        <taxon>Ixodidae</taxon>
        <taxon>Ixodinae</taxon>
        <taxon>Ixodes</taxon>
    </lineage>
</organism>
<evidence type="ECO:0000313" key="2">
    <source>
        <dbReference type="Proteomes" id="UP000805193"/>
    </source>
</evidence>
<dbReference type="Proteomes" id="UP000805193">
    <property type="component" value="Unassembled WGS sequence"/>
</dbReference>
<name>A0AC60PQH6_IXOPE</name>
<accession>A0AC60PQH6</accession>
<proteinExistence type="predicted"/>
<keyword evidence="2" id="KW-1185">Reference proteome</keyword>
<reference evidence="1 2" key="1">
    <citation type="journal article" date="2020" name="Cell">
        <title>Large-Scale Comparative Analyses of Tick Genomes Elucidate Their Genetic Diversity and Vector Capacities.</title>
        <authorList>
            <consortium name="Tick Genome and Microbiome Consortium (TIGMIC)"/>
            <person name="Jia N."/>
            <person name="Wang J."/>
            <person name="Shi W."/>
            <person name="Du L."/>
            <person name="Sun Y."/>
            <person name="Zhan W."/>
            <person name="Jiang J.F."/>
            <person name="Wang Q."/>
            <person name="Zhang B."/>
            <person name="Ji P."/>
            <person name="Bell-Sakyi L."/>
            <person name="Cui X.M."/>
            <person name="Yuan T.T."/>
            <person name="Jiang B.G."/>
            <person name="Yang W.F."/>
            <person name="Lam T.T."/>
            <person name="Chang Q.C."/>
            <person name="Ding S.J."/>
            <person name="Wang X.J."/>
            <person name="Zhu J.G."/>
            <person name="Ruan X.D."/>
            <person name="Zhao L."/>
            <person name="Wei J.T."/>
            <person name="Ye R.Z."/>
            <person name="Que T.C."/>
            <person name="Du C.H."/>
            <person name="Zhou Y.H."/>
            <person name="Cheng J.X."/>
            <person name="Dai P.F."/>
            <person name="Guo W.B."/>
            <person name="Han X.H."/>
            <person name="Huang E.J."/>
            <person name="Li L.F."/>
            <person name="Wei W."/>
            <person name="Gao Y.C."/>
            <person name="Liu J.Z."/>
            <person name="Shao H.Z."/>
            <person name="Wang X."/>
            <person name="Wang C.C."/>
            <person name="Yang T.C."/>
            <person name="Huo Q.B."/>
            <person name="Li W."/>
            <person name="Chen H.Y."/>
            <person name="Chen S.E."/>
            <person name="Zhou L.G."/>
            <person name="Ni X.B."/>
            <person name="Tian J.H."/>
            <person name="Sheng Y."/>
            <person name="Liu T."/>
            <person name="Pan Y.S."/>
            <person name="Xia L.Y."/>
            <person name="Li J."/>
            <person name="Zhao F."/>
            <person name="Cao W.C."/>
        </authorList>
    </citation>
    <scope>NUCLEOTIDE SEQUENCE [LARGE SCALE GENOMIC DNA]</scope>
    <source>
        <strain evidence="1">Iper-2018</strain>
    </source>
</reference>
<protein>
    <submittedName>
        <fullName evidence="1">Uncharacterized protein</fullName>
    </submittedName>
</protein>
<comment type="caution">
    <text evidence="1">The sequence shown here is derived from an EMBL/GenBank/DDBJ whole genome shotgun (WGS) entry which is preliminary data.</text>
</comment>
<gene>
    <name evidence="1" type="ORF">HPB47_000902</name>
</gene>
<sequence>MANANGGIADDGVLGDPLSVRELLKALIDKDRLITDLLQRQTGPPAVGSNAIPTFQNFAIFREQPRRGEPVTAGPALPTVAASTAPATGTTSAEPCVCVRLSLPDVHLPDEKVSPSHSSYSLPSMRRRSPVVSRAKSVDARAMPFMHRLSISGRADSQDTVRPALAPLSPKLRTPSPECPSSSNLLERPVSPAPPTSPRPRSLSPLLSPAYTSNSDPGAASPIGNIQPDLYKKKETVFFQSREARSSSCGSPSGSGGSVASKFGRLHFRLKYDFDKSDLVVHVIEAMELGLTSGNGFHDPYVKVSMLPKVDTKERQTLIRRNSTDPFFNETFKFPVSFDDLPLKTLLFQIETGRGGDSTKNPWALQRELLLHVLQAAMELGLTSGNGFHDPYVKVSMLPKVDTKERQTLIRRNSTDPFFNETFKFPVSFDDLPLKTLLFQSVSGF</sequence>